<dbReference type="InterPro" id="IPR006311">
    <property type="entry name" value="TAT_signal"/>
</dbReference>
<dbReference type="AlphaFoldDB" id="A0A2U8VXR7"/>
<keyword evidence="1" id="KW-0479">Metal-binding</keyword>
<reference evidence="4 5" key="1">
    <citation type="submission" date="2018-05" db="EMBL/GenBank/DDBJ databases">
        <title>Complete Genome Sequence of Methylobacterium sp. 17Sr1-43.</title>
        <authorList>
            <person name="Srinivasan S."/>
        </authorList>
    </citation>
    <scope>NUCLEOTIDE SEQUENCE [LARGE SCALE GENOMIC DNA]</scope>
    <source>
        <strain evidence="4 5">17Sr1-43</strain>
    </source>
</reference>
<dbReference type="InterPro" id="IPR051158">
    <property type="entry name" value="Metallophosphoesterase_sf"/>
</dbReference>
<dbReference type="CDD" id="cd07385">
    <property type="entry name" value="MPP_YkuE_C"/>
    <property type="match status" value="1"/>
</dbReference>
<gene>
    <name evidence="4" type="ORF">DK427_24950</name>
</gene>
<organism evidence="4 5">
    <name type="scientific">Methylobacterium radiodurans</name>
    <dbReference type="NCBI Taxonomy" id="2202828"/>
    <lineage>
        <taxon>Bacteria</taxon>
        <taxon>Pseudomonadati</taxon>
        <taxon>Pseudomonadota</taxon>
        <taxon>Alphaproteobacteria</taxon>
        <taxon>Hyphomicrobiales</taxon>
        <taxon>Methylobacteriaceae</taxon>
        <taxon>Methylobacterium</taxon>
    </lineage>
</organism>
<dbReference type="Pfam" id="PF00149">
    <property type="entry name" value="Metallophos"/>
    <property type="match status" value="1"/>
</dbReference>
<evidence type="ECO:0000313" key="4">
    <source>
        <dbReference type="EMBL" id="AWN38575.1"/>
    </source>
</evidence>
<dbReference type="GO" id="GO:0046872">
    <property type="term" value="F:metal ion binding"/>
    <property type="evidence" value="ECO:0007669"/>
    <property type="project" value="UniProtKB-KW"/>
</dbReference>
<protein>
    <submittedName>
        <fullName evidence="4">Metallophosphoesterase</fullName>
    </submittedName>
</protein>
<dbReference type="SUPFAM" id="SSF56300">
    <property type="entry name" value="Metallo-dependent phosphatases"/>
    <property type="match status" value="1"/>
</dbReference>
<evidence type="ECO:0000256" key="1">
    <source>
        <dbReference type="ARBA" id="ARBA00022723"/>
    </source>
</evidence>
<dbReference type="PROSITE" id="PS51318">
    <property type="entry name" value="TAT"/>
    <property type="match status" value="1"/>
</dbReference>
<evidence type="ECO:0000256" key="2">
    <source>
        <dbReference type="ARBA" id="ARBA00022801"/>
    </source>
</evidence>
<evidence type="ECO:0000313" key="5">
    <source>
        <dbReference type="Proteomes" id="UP000246058"/>
    </source>
</evidence>
<dbReference type="Gene3D" id="3.60.21.10">
    <property type="match status" value="1"/>
</dbReference>
<feature type="domain" description="Calcineurin-like phosphoesterase" evidence="3">
    <location>
        <begin position="56"/>
        <end position="242"/>
    </location>
</feature>
<dbReference type="KEGG" id="meti:DK427_24950"/>
<dbReference type="GO" id="GO:0008758">
    <property type="term" value="F:UDP-2,3-diacylglucosamine hydrolase activity"/>
    <property type="evidence" value="ECO:0007669"/>
    <property type="project" value="TreeGrafter"/>
</dbReference>
<dbReference type="InterPro" id="IPR004843">
    <property type="entry name" value="Calcineurin-like_PHP"/>
</dbReference>
<dbReference type="PANTHER" id="PTHR31302:SF31">
    <property type="entry name" value="PHOSPHODIESTERASE YAEI"/>
    <property type="match status" value="1"/>
</dbReference>
<dbReference type="GO" id="GO:0016020">
    <property type="term" value="C:membrane"/>
    <property type="evidence" value="ECO:0007669"/>
    <property type="project" value="GOC"/>
</dbReference>
<dbReference type="InterPro" id="IPR029052">
    <property type="entry name" value="Metallo-depent_PP-like"/>
</dbReference>
<keyword evidence="2" id="KW-0378">Hydrolase</keyword>
<dbReference type="OrthoDB" id="9780884at2"/>
<dbReference type="PANTHER" id="PTHR31302">
    <property type="entry name" value="TRANSMEMBRANE PROTEIN WITH METALLOPHOSPHOESTERASE DOMAIN-RELATED"/>
    <property type="match status" value="1"/>
</dbReference>
<dbReference type="Proteomes" id="UP000246058">
    <property type="component" value="Chromosome"/>
</dbReference>
<proteinExistence type="predicted"/>
<name>A0A2U8VXR7_9HYPH</name>
<dbReference type="RefSeq" id="WP_109953732.1">
    <property type="nucleotide sequence ID" value="NZ_CP029551.1"/>
</dbReference>
<dbReference type="GO" id="GO:0009245">
    <property type="term" value="P:lipid A biosynthetic process"/>
    <property type="evidence" value="ECO:0007669"/>
    <property type="project" value="TreeGrafter"/>
</dbReference>
<evidence type="ECO:0000259" key="3">
    <source>
        <dbReference type="Pfam" id="PF00149"/>
    </source>
</evidence>
<dbReference type="EMBL" id="CP029551">
    <property type="protein sequence ID" value="AWN38575.1"/>
    <property type="molecule type" value="Genomic_DNA"/>
</dbReference>
<accession>A0A2U8VXR7</accession>
<keyword evidence="5" id="KW-1185">Reference proteome</keyword>
<sequence>MLILPTRRQVLTGLGYASALGLTGTAAYGVGVEAMNGLVVTRYAPALPGWTPGLRLKVAVLADFHVCEPFMPLDRVAEIVDATNALKPDLVLLLGDYPASGRIAWRKVPLDAFARTVERLRAPLGIHAILGNHDWWDDHEAQMRRAGPPEAQRALEARGIPVLENDAVRLVHEGRPFWLAGLGDQQAFVNRAGNVVAWRDDLPATLARITDDAPAILMAHEPDIFSEVPERFALTLSGHTHGGQIRLLGVSPAIRRVEGLDLSYGHVVSKGRHIIVSGGFGVSRVPVRIGVPPEIVWLDLGREAAPATQASANG</sequence>